<protein>
    <submittedName>
        <fullName evidence="1">Uncharacterized protein</fullName>
    </submittedName>
</protein>
<organism evidence="1 2">
    <name type="scientific">Hyalomma asiaticum</name>
    <name type="common">Tick</name>
    <dbReference type="NCBI Taxonomy" id="266040"/>
    <lineage>
        <taxon>Eukaryota</taxon>
        <taxon>Metazoa</taxon>
        <taxon>Ecdysozoa</taxon>
        <taxon>Arthropoda</taxon>
        <taxon>Chelicerata</taxon>
        <taxon>Arachnida</taxon>
        <taxon>Acari</taxon>
        <taxon>Parasitiformes</taxon>
        <taxon>Ixodida</taxon>
        <taxon>Ixodoidea</taxon>
        <taxon>Ixodidae</taxon>
        <taxon>Hyalomminae</taxon>
        <taxon>Hyalomma</taxon>
    </lineage>
</organism>
<name>A0ACB7SSF4_HYAAI</name>
<reference evidence="1" key="1">
    <citation type="submission" date="2020-05" db="EMBL/GenBank/DDBJ databases">
        <title>Large-scale comparative analyses of tick genomes elucidate their genetic diversity and vector capacities.</title>
        <authorList>
            <person name="Jia N."/>
            <person name="Wang J."/>
            <person name="Shi W."/>
            <person name="Du L."/>
            <person name="Sun Y."/>
            <person name="Zhan W."/>
            <person name="Jiang J."/>
            <person name="Wang Q."/>
            <person name="Zhang B."/>
            <person name="Ji P."/>
            <person name="Sakyi L.B."/>
            <person name="Cui X."/>
            <person name="Yuan T."/>
            <person name="Jiang B."/>
            <person name="Yang W."/>
            <person name="Lam T.T.-Y."/>
            <person name="Chang Q."/>
            <person name="Ding S."/>
            <person name="Wang X."/>
            <person name="Zhu J."/>
            <person name="Ruan X."/>
            <person name="Zhao L."/>
            <person name="Wei J."/>
            <person name="Que T."/>
            <person name="Du C."/>
            <person name="Cheng J."/>
            <person name="Dai P."/>
            <person name="Han X."/>
            <person name="Huang E."/>
            <person name="Gao Y."/>
            <person name="Liu J."/>
            <person name="Shao H."/>
            <person name="Ye R."/>
            <person name="Li L."/>
            <person name="Wei W."/>
            <person name="Wang X."/>
            <person name="Wang C."/>
            <person name="Yang T."/>
            <person name="Huo Q."/>
            <person name="Li W."/>
            <person name="Guo W."/>
            <person name="Chen H."/>
            <person name="Zhou L."/>
            <person name="Ni X."/>
            <person name="Tian J."/>
            <person name="Zhou Y."/>
            <person name="Sheng Y."/>
            <person name="Liu T."/>
            <person name="Pan Y."/>
            <person name="Xia L."/>
            <person name="Li J."/>
            <person name="Zhao F."/>
            <person name="Cao W."/>
        </authorList>
    </citation>
    <scope>NUCLEOTIDE SEQUENCE</scope>
    <source>
        <strain evidence="1">Hyas-2018</strain>
    </source>
</reference>
<evidence type="ECO:0000313" key="1">
    <source>
        <dbReference type="EMBL" id="KAH6936869.1"/>
    </source>
</evidence>
<dbReference type="EMBL" id="CM023483">
    <property type="protein sequence ID" value="KAH6936869.1"/>
    <property type="molecule type" value="Genomic_DNA"/>
</dbReference>
<accession>A0ACB7SSF4</accession>
<proteinExistence type="predicted"/>
<sequence>MPSSMAGVPTTPVATPVTQVRTPPKSSPTVTVAMTTPIVITARPSPTGTTTTQLPLPPGSLLCTVRRGFKRTTYTFPPDGLCTIITFDSLYDTGQTLAPPYKEDFQYFIETSKQYKVSEFGIGIKQDTCSDMKSMSAIVNNPATKQHLDELWNRYRIYHYGQVSGKMGFRRLVASVSVGLAGRGLGGVGITNLASNYHHWPSSTMCAVSLDMGGRWYEPCDPPGFDTPPLEYKLGKKCGYSCMKQKVLKDTQITEIARLCRAKVNATNVQYTFVAVNIDMEDGNGTCGYGPFPRLNMLKNLAEFFAFNYTSAAKVSECMRVSYKPKRRG</sequence>
<evidence type="ECO:0000313" key="2">
    <source>
        <dbReference type="Proteomes" id="UP000821845"/>
    </source>
</evidence>
<dbReference type="Proteomes" id="UP000821845">
    <property type="component" value="Chromosome 3"/>
</dbReference>
<keyword evidence="2" id="KW-1185">Reference proteome</keyword>
<comment type="caution">
    <text evidence="1">The sequence shown here is derived from an EMBL/GenBank/DDBJ whole genome shotgun (WGS) entry which is preliminary data.</text>
</comment>
<gene>
    <name evidence="1" type="ORF">HPB50_023811</name>
</gene>